<evidence type="ECO:0000256" key="3">
    <source>
        <dbReference type="ARBA" id="ARBA00012438"/>
    </source>
</evidence>
<evidence type="ECO:0000313" key="17">
    <source>
        <dbReference type="Proteomes" id="UP000460435"/>
    </source>
</evidence>
<dbReference type="SUPFAM" id="SSF158472">
    <property type="entry name" value="HAMP domain-like"/>
    <property type="match status" value="1"/>
</dbReference>
<feature type="chain" id="PRO_5038688638" description="histidine kinase" evidence="13">
    <location>
        <begin position="22"/>
        <end position="498"/>
    </location>
</feature>
<evidence type="ECO:0000256" key="6">
    <source>
        <dbReference type="ARBA" id="ARBA00022692"/>
    </source>
</evidence>
<dbReference type="Gene3D" id="1.10.287.130">
    <property type="match status" value="1"/>
</dbReference>
<feature type="compositionally biased region" description="Pro residues" evidence="11">
    <location>
        <begin position="488"/>
        <end position="498"/>
    </location>
</feature>
<feature type="domain" description="HAMP" evidence="15">
    <location>
        <begin position="185"/>
        <end position="238"/>
    </location>
</feature>
<dbReference type="SMART" id="SM00304">
    <property type="entry name" value="HAMP"/>
    <property type="match status" value="1"/>
</dbReference>
<dbReference type="InterPro" id="IPR036890">
    <property type="entry name" value="HATPase_C_sf"/>
</dbReference>
<evidence type="ECO:0000256" key="12">
    <source>
        <dbReference type="SAM" id="Phobius"/>
    </source>
</evidence>
<feature type="region of interest" description="Disordered" evidence="11">
    <location>
        <begin position="453"/>
        <end position="498"/>
    </location>
</feature>
<dbReference type="InterPro" id="IPR004358">
    <property type="entry name" value="Sig_transdc_His_kin-like_C"/>
</dbReference>
<keyword evidence="13" id="KW-0732">Signal</keyword>
<keyword evidence="5" id="KW-0808">Transferase</keyword>
<dbReference type="Proteomes" id="UP000460435">
    <property type="component" value="Unassembled WGS sequence"/>
</dbReference>
<evidence type="ECO:0000256" key="11">
    <source>
        <dbReference type="SAM" id="MobiDB-lite"/>
    </source>
</evidence>
<dbReference type="Pfam" id="PF00672">
    <property type="entry name" value="HAMP"/>
    <property type="match status" value="1"/>
</dbReference>
<evidence type="ECO:0000256" key="8">
    <source>
        <dbReference type="ARBA" id="ARBA00022989"/>
    </source>
</evidence>
<dbReference type="InterPro" id="IPR003594">
    <property type="entry name" value="HATPase_dom"/>
</dbReference>
<accession>A0A7K3M9C7</accession>
<comment type="catalytic activity">
    <reaction evidence="1">
        <text>ATP + protein L-histidine = ADP + protein N-phospho-L-histidine.</text>
        <dbReference type="EC" id="2.7.13.3"/>
    </reaction>
</comment>
<proteinExistence type="predicted"/>
<evidence type="ECO:0000256" key="13">
    <source>
        <dbReference type="SAM" id="SignalP"/>
    </source>
</evidence>
<dbReference type="PANTHER" id="PTHR45436:SF5">
    <property type="entry name" value="SENSOR HISTIDINE KINASE TRCS"/>
    <property type="match status" value="1"/>
</dbReference>
<keyword evidence="10 12" id="KW-0472">Membrane</keyword>
<dbReference type="PANTHER" id="PTHR45436">
    <property type="entry name" value="SENSOR HISTIDINE KINASE YKOH"/>
    <property type="match status" value="1"/>
</dbReference>
<feature type="signal peptide" evidence="13">
    <location>
        <begin position="1"/>
        <end position="21"/>
    </location>
</feature>
<evidence type="ECO:0000313" key="16">
    <source>
        <dbReference type="EMBL" id="NDL59951.1"/>
    </source>
</evidence>
<keyword evidence="6 12" id="KW-0812">Transmembrane</keyword>
<dbReference type="InterPro" id="IPR050428">
    <property type="entry name" value="TCS_sensor_his_kinase"/>
</dbReference>
<comment type="caution">
    <text evidence="16">The sequence shown here is derived from an EMBL/GenBank/DDBJ whole genome shotgun (WGS) entry which is preliminary data.</text>
</comment>
<dbReference type="PRINTS" id="PR00344">
    <property type="entry name" value="BCTRLSENSOR"/>
</dbReference>
<dbReference type="SMART" id="SM00387">
    <property type="entry name" value="HATPase_c"/>
    <property type="match status" value="1"/>
</dbReference>
<keyword evidence="7" id="KW-0418">Kinase</keyword>
<dbReference type="Gene3D" id="3.30.565.10">
    <property type="entry name" value="Histidine kinase-like ATPase, C-terminal domain"/>
    <property type="match status" value="1"/>
</dbReference>
<evidence type="ECO:0000256" key="7">
    <source>
        <dbReference type="ARBA" id="ARBA00022777"/>
    </source>
</evidence>
<evidence type="ECO:0000256" key="9">
    <source>
        <dbReference type="ARBA" id="ARBA00023012"/>
    </source>
</evidence>
<dbReference type="EC" id="2.7.13.3" evidence="3"/>
<dbReference type="InterPro" id="IPR005467">
    <property type="entry name" value="His_kinase_dom"/>
</dbReference>
<dbReference type="AlphaFoldDB" id="A0A7K3M9C7"/>
<keyword evidence="4" id="KW-0597">Phosphoprotein</keyword>
<evidence type="ECO:0000256" key="10">
    <source>
        <dbReference type="ARBA" id="ARBA00023136"/>
    </source>
</evidence>
<dbReference type="GO" id="GO:0000155">
    <property type="term" value="F:phosphorelay sensor kinase activity"/>
    <property type="evidence" value="ECO:0007669"/>
    <property type="project" value="InterPro"/>
</dbReference>
<keyword evidence="9" id="KW-0902">Two-component regulatory system</keyword>
<dbReference type="CDD" id="cd00075">
    <property type="entry name" value="HATPase"/>
    <property type="match status" value="1"/>
</dbReference>
<dbReference type="InterPro" id="IPR003661">
    <property type="entry name" value="HisK_dim/P_dom"/>
</dbReference>
<dbReference type="InterPro" id="IPR003660">
    <property type="entry name" value="HAMP_dom"/>
</dbReference>
<dbReference type="SUPFAM" id="SSF47384">
    <property type="entry name" value="Homodimeric domain of signal transducing histidine kinase"/>
    <property type="match status" value="1"/>
</dbReference>
<dbReference type="PROSITE" id="PS50885">
    <property type="entry name" value="HAMP"/>
    <property type="match status" value="1"/>
</dbReference>
<sequence>MRRRLLFAYLLMLAAVLVAVAVPYATSTATRDTQAVFIDQLNDTARFASLAEPALRSGETVMLAAELTRYDELYTVGAAVLDINREVITASREELPLSDDAVQTKIDAGLSGERSGIDQVVWPWEREPLVLVEPVGRGGEVIGVALTVADTEELRAQILRQWSLLATIAVVALGLATLAAVGLARWTLRPVHDLDSVAHDISAGTLDARVPEDEGPAELRRLASSFNTMADTVTGALTRQRAFVSHASHQLRTPLGVLRLRLENLVDHLRPSGEREHRLAMAETARLAGILSGLLALARAEGTELDLAAVDLDAVVQERVTAWEPMTATHNVRLLRAGGADALVLAAPEALEQVLDALIDNALKFGSPDGEITIGTALSDDGRAEIHVTDDGPGLDEEERAHATERFWRSPAHQNTPGSGLGLAIVHELISACGGDLALLHAEPHGLDARIRLRISPTGPPGNTESPLHAALPDTSRRPPEGSADGPPDAPVPVRPGR</sequence>
<dbReference type="InterPro" id="IPR036097">
    <property type="entry name" value="HisK_dim/P_sf"/>
</dbReference>
<dbReference type="CDD" id="cd00082">
    <property type="entry name" value="HisKA"/>
    <property type="match status" value="1"/>
</dbReference>
<evidence type="ECO:0000256" key="1">
    <source>
        <dbReference type="ARBA" id="ARBA00000085"/>
    </source>
</evidence>
<evidence type="ECO:0000256" key="5">
    <source>
        <dbReference type="ARBA" id="ARBA00022679"/>
    </source>
</evidence>
<evidence type="ECO:0000256" key="4">
    <source>
        <dbReference type="ARBA" id="ARBA00022553"/>
    </source>
</evidence>
<feature type="domain" description="Histidine kinase" evidence="14">
    <location>
        <begin position="246"/>
        <end position="457"/>
    </location>
</feature>
<dbReference type="Pfam" id="PF02518">
    <property type="entry name" value="HATPase_c"/>
    <property type="match status" value="1"/>
</dbReference>
<dbReference type="CDD" id="cd06225">
    <property type="entry name" value="HAMP"/>
    <property type="match status" value="1"/>
</dbReference>
<dbReference type="Pfam" id="PF00512">
    <property type="entry name" value="HisKA"/>
    <property type="match status" value="1"/>
</dbReference>
<dbReference type="SUPFAM" id="SSF55874">
    <property type="entry name" value="ATPase domain of HSP90 chaperone/DNA topoisomerase II/histidine kinase"/>
    <property type="match status" value="1"/>
</dbReference>
<evidence type="ECO:0000256" key="2">
    <source>
        <dbReference type="ARBA" id="ARBA00004236"/>
    </source>
</evidence>
<dbReference type="SMART" id="SM00388">
    <property type="entry name" value="HisKA"/>
    <property type="match status" value="1"/>
</dbReference>
<feature type="transmembrane region" description="Helical" evidence="12">
    <location>
        <begin position="162"/>
        <end position="184"/>
    </location>
</feature>
<name>A0A7K3M9C7_9ACTN</name>
<keyword evidence="8 12" id="KW-1133">Transmembrane helix</keyword>
<evidence type="ECO:0000259" key="15">
    <source>
        <dbReference type="PROSITE" id="PS50885"/>
    </source>
</evidence>
<organism evidence="16 17">
    <name type="scientific">Phytoactinopolyspora mesophila</name>
    <dbReference type="NCBI Taxonomy" id="2650750"/>
    <lineage>
        <taxon>Bacteria</taxon>
        <taxon>Bacillati</taxon>
        <taxon>Actinomycetota</taxon>
        <taxon>Actinomycetes</taxon>
        <taxon>Jiangellales</taxon>
        <taxon>Jiangellaceae</taxon>
        <taxon>Phytoactinopolyspora</taxon>
    </lineage>
</organism>
<comment type="subcellular location">
    <subcellularLocation>
        <location evidence="2">Cell membrane</location>
    </subcellularLocation>
</comment>
<gene>
    <name evidence="16" type="ORF">F7O44_23020</name>
</gene>
<dbReference type="PROSITE" id="PS50109">
    <property type="entry name" value="HIS_KIN"/>
    <property type="match status" value="1"/>
</dbReference>
<dbReference type="Gene3D" id="6.10.340.10">
    <property type="match status" value="1"/>
</dbReference>
<dbReference type="EMBL" id="WLZY01000009">
    <property type="protein sequence ID" value="NDL59951.1"/>
    <property type="molecule type" value="Genomic_DNA"/>
</dbReference>
<protein>
    <recommendedName>
        <fullName evidence="3">histidine kinase</fullName>
        <ecNumber evidence="3">2.7.13.3</ecNumber>
    </recommendedName>
</protein>
<evidence type="ECO:0000259" key="14">
    <source>
        <dbReference type="PROSITE" id="PS50109"/>
    </source>
</evidence>
<reference evidence="16 17" key="1">
    <citation type="submission" date="2019-11" db="EMBL/GenBank/DDBJ databases">
        <authorList>
            <person name="Li X.-J."/>
            <person name="Feng X.-M."/>
        </authorList>
    </citation>
    <scope>NUCLEOTIDE SEQUENCE [LARGE SCALE GENOMIC DNA]</scope>
    <source>
        <strain evidence="16 17">XMNu-373</strain>
    </source>
</reference>
<dbReference type="GO" id="GO:0005886">
    <property type="term" value="C:plasma membrane"/>
    <property type="evidence" value="ECO:0007669"/>
    <property type="project" value="UniProtKB-SubCell"/>
</dbReference>
<keyword evidence="17" id="KW-1185">Reference proteome</keyword>